<protein>
    <recommendedName>
        <fullName evidence="4">Stage III sporulation protein AE</fullName>
    </recommendedName>
</protein>
<keyword evidence="1" id="KW-0812">Transmembrane</keyword>
<evidence type="ECO:0000313" key="2">
    <source>
        <dbReference type="EMBL" id="NBH61140.1"/>
    </source>
</evidence>
<feature type="transmembrane region" description="Helical" evidence="1">
    <location>
        <begin position="334"/>
        <end position="356"/>
    </location>
</feature>
<dbReference type="Proteomes" id="UP000446866">
    <property type="component" value="Unassembled WGS sequence"/>
</dbReference>
<feature type="transmembrane region" description="Helical" evidence="1">
    <location>
        <begin position="178"/>
        <end position="199"/>
    </location>
</feature>
<evidence type="ECO:0000313" key="3">
    <source>
        <dbReference type="Proteomes" id="UP000446866"/>
    </source>
</evidence>
<evidence type="ECO:0000256" key="1">
    <source>
        <dbReference type="SAM" id="Phobius"/>
    </source>
</evidence>
<dbReference type="AlphaFoldDB" id="A0A845QGJ3"/>
<feature type="transmembrane region" description="Helical" evidence="1">
    <location>
        <begin position="255"/>
        <end position="272"/>
    </location>
</feature>
<keyword evidence="1" id="KW-1133">Transmembrane helix</keyword>
<keyword evidence="1" id="KW-0472">Membrane</keyword>
<reference evidence="2 3" key="1">
    <citation type="submission" date="2018-08" db="EMBL/GenBank/DDBJ databases">
        <title>Murine metabolic-syndrome-specific gut microbial biobank.</title>
        <authorList>
            <person name="Liu C."/>
        </authorList>
    </citation>
    <scope>NUCLEOTIDE SEQUENCE [LARGE SCALE GENOMIC DNA]</scope>
    <source>
        <strain evidence="2 3">28</strain>
    </source>
</reference>
<dbReference type="EMBL" id="QXWK01000009">
    <property type="protein sequence ID" value="NBH61140.1"/>
    <property type="molecule type" value="Genomic_DNA"/>
</dbReference>
<feature type="transmembrane region" description="Helical" evidence="1">
    <location>
        <begin position="73"/>
        <end position="91"/>
    </location>
</feature>
<gene>
    <name evidence="2" type="ORF">D0435_05680</name>
</gene>
<dbReference type="Pfam" id="PF09546">
    <property type="entry name" value="Spore_III_AE"/>
    <property type="match status" value="1"/>
</dbReference>
<feature type="transmembrane region" description="Helical" evidence="1">
    <location>
        <begin position="103"/>
        <end position="123"/>
    </location>
</feature>
<name>A0A845QGJ3_9FIRM</name>
<dbReference type="RefSeq" id="WP_160201419.1">
    <property type="nucleotide sequence ID" value="NZ_QXWK01000009.1"/>
</dbReference>
<dbReference type="InterPro" id="IPR014194">
    <property type="entry name" value="Spore_III_AE"/>
</dbReference>
<organism evidence="2 3">
    <name type="scientific">Anaerotruncus colihominis</name>
    <dbReference type="NCBI Taxonomy" id="169435"/>
    <lineage>
        <taxon>Bacteria</taxon>
        <taxon>Bacillati</taxon>
        <taxon>Bacillota</taxon>
        <taxon>Clostridia</taxon>
        <taxon>Eubacteriales</taxon>
        <taxon>Oscillospiraceae</taxon>
        <taxon>Anaerotruncus</taxon>
    </lineage>
</organism>
<feature type="transmembrane region" description="Helical" evidence="1">
    <location>
        <begin position="143"/>
        <end position="172"/>
    </location>
</feature>
<keyword evidence="3" id="KW-1185">Reference proteome</keyword>
<comment type="caution">
    <text evidence="2">The sequence shown here is derived from an EMBL/GenBank/DDBJ whole genome shotgun (WGS) entry which is preliminary data.</text>
</comment>
<feature type="transmembrane region" description="Helical" evidence="1">
    <location>
        <begin position="284"/>
        <end position="308"/>
    </location>
</feature>
<feature type="transmembrane region" description="Helical" evidence="1">
    <location>
        <begin position="211"/>
        <end position="235"/>
    </location>
</feature>
<proteinExistence type="predicted"/>
<evidence type="ECO:0008006" key="4">
    <source>
        <dbReference type="Google" id="ProtNLM"/>
    </source>
</evidence>
<accession>A0A845QGJ3</accession>
<sequence>MEFDEILKEQMKKIVDEKQTDSLSDYASGLSGGISDYFTLDKIVDATLNGESIFSSEDMISSLKALFLYELKAALVVGVEILTVCIVIGLLKNLSGSFGKKGVTEIASLVCSIVIIGLAVSNFQTIYQMTIDAIATITYTMELLLPVLITILISMGQVTGGTIMSPLILTAITIFESILKNIVLPALFLSTVLSLLNCLTEKDYVNHLSKFLRQAALFVTGLVLTLMSGIVAVQGLITQTSDSLIMGTAKYSLDAFIPIVGGFTADTVELFIKCMGSIKGIVGIFGILLIVSLMLIPILKIMAISVIYKVTALLIEPVASKKIAAGVSDIGTCLVTMGAIVFFASLLFIIFITSIIRLGGSI</sequence>